<evidence type="ECO:0000313" key="3">
    <source>
        <dbReference type="EMBL" id="SHE69912.1"/>
    </source>
</evidence>
<dbReference type="GO" id="GO:0046872">
    <property type="term" value="F:metal ion binding"/>
    <property type="evidence" value="ECO:0007669"/>
    <property type="project" value="UniProtKB-KW"/>
</dbReference>
<dbReference type="Proteomes" id="UP000184517">
    <property type="component" value="Unassembled WGS sequence"/>
</dbReference>
<name>A0A1M4VM35_9GAMM</name>
<dbReference type="GO" id="GO:0008704">
    <property type="term" value="F:5-carboxymethyl-2-hydroxymuconate delta-isomerase activity"/>
    <property type="evidence" value="ECO:0007669"/>
    <property type="project" value="InterPro"/>
</dbReference>
<dbReference type="InterPro" id="IPR011234">
    <property type="entry name" value="Fumarylacetoacetase-like_C"/>
</dbReference>
<evidence type="ECO:0000259" key="2">
    <source>
        <dbReference type="Pfam" id="PF01557"/>
    </source>
</evidence>
<gene>
    <name evidence="3" type="ORF">SAMN02745753_00690</name>
</gene>
<sequence length="245" mass="26745">MFHYRQKESNDVVSKTADASYEIRLDDTMLPPTSGSVIGVALNNKALAKSLEQVFNEKPHVQPPKTPVLHIKTDNTHIGYANSIKVPSDKGAIYAGPSLGIVIGKKATRVDASNALDFVAGFTVVNEVSLAETSFYRPAVKAKCRDTFCPIGPWTVDKETVRKPNNLSIKTFVNDALVHETNTDQLIYSVEEVISYISSFMTLEAGDIIIAGTPERTPDLEIKPGDSVMIDIEGVGRLVNPVEQE</sequence>
<dbReference type="SUPFAM" id="SSF56529">
    <property type="entry name" value="FAH"/>
    <property type="match status" value="1"/>
</dbReference>
<dbReference type="OrthoDB" id="9805307at2"/>
<dbReference type="Pfam" id="PF01557">
    <property type="entry name" value="FAA_hydrolase"/>
    <property type="match status" value="1"/>
</dbReference>
<dbReference type="InterPro" id="IPR036663">
    <property type="entry name" value="Fumarylacetoacetase_C_sf"/>
</dbReference>
<dbReference type="AlphaFoldDB" id="A0A1M4VM35"/>
<proteinExistence type="predicted"/>
<feature type="domain" description="Fumarylacetoacetase-like C-terminal" evidence="2">
    <location>
        <begin position="37"/>
        <end position="242"/>
    </location>
</feature>
<dbReference type="NCBIfam" id="TIGR02305">
    <property type="entry name" value="HpaG-N-term"/>
    <property type="match status" value="1"/>
</dbReference>
<keyword evidence="4" id="KW-1185">Reference proteome</keyword>
<dbReference type="PANTHER" id="PTHR11820:SF114">
    <property type="entry name" value="4-HYDROXYPHENYLACETATE CATABOLISM PROTEIN"/>
    <property type="match status" value="1"/>
</dbReference>
<dbReference type="GO" id="GO:0018800">
    <property type="term" value="F:5-oxopent-3-ene-1,2,5-tricarboxylate decarboxylase activity"/>
    <property type="evidence" value="ECO:0007669"/>
    <property type="project" value="InterPro"/>
</dbReference>
<dbReference type="STRING" id="1122206.SAMN02745753_00690"/>
<reference evidence="4" key="1">
    <citation type="submission" date="2016-11" db="EMBL/GenBank/DDBJ databases">
        <authorList>
            <person name="Varghese N."/>
            <person name="Submissions S."/>
        </authorList>
    </citation>
    <scope>NUCLEOTIDE SEQUENCE [LARGE SCALE GENOMIC DNA]</scope>
    <source>
        <strain evidence="4">DSM 16579</strain>
    </source>
</reference>
<evidence type="ECO:0000256" key="1">
    <source>
        <dbReference type="ARBA" id="ARBA00022723"/>
    </source>
</evidence>
<evidence type="ECO:0000313" key="4">
    <source>
        <dbReference type="Proteomes" id="UP000184517"/>
    </source>
</evidence>
<dbReference type="RefSeq" id="WP_084122118.1">
    <property type="nucleotide sequence ID" value="NZ_FQVF01000003.1"/>
</dbReference>
<dbReference type="EMBL" id="FQVF01000003">
    <property type="protein sequence ID" value="SHE69912.1"/>
    <property type="molecule type" value="Genomic_DNA"/>
</dbReference>
<protein>
    <submittedName>
        <fullName evidence="3">5-carboxy-2-oxohept-3-enedioate decarboxylase HpaG1 subunit</fullName>
    </submittedName>
</protein>
<keyword evidence="1" id="KW-0479">Metal-binding</keyword>
<accession>A0A1M4VM35</accession>
<dbReference type="Gene3D" id="3.90.850.10">
    <property type="entry name" value="Fumarylacetoacetase-like, C-terminal domain"/>
    <property type="match status" value="1"/>
</dbReference>
<dbReference type="InterPro" id="IPR012686">
    <property type="entry name" value="HPA_isomer/decarb_N"/>
</dbReference>
<organism evidence="3 4">
    <name type="scientific">Marinomonas polaris DSM 16579</name>
    <dbReference type="NCBI Taxonomy" id="1122206"/>
    <lineage>
        <taxon>Bacteria</taxon>
        <taxon>Pseudomonadati</taxon>
        <taxon>Pseudomonadota</taxon>
        <taxon>Gammaproteobacteria</taxon>
        <taxon>Oceanospirillales</taxon>
        <taxon>Oceanospirillaceae</taxon>
        <taxon>Marinomonas</taxon>
    </lineage>
</organism>
<dbReference type="PANTHER" id="PTHR11820">
    <property type="entry name" value="ACYLPYRUVASE"/>
    <property type="match status" value="1"/>
</dbReference>